<evidence type="ECO:0000313" key="3">
    <source>
        <dbReference type="Proteomes" id="UP001066276"/>
    </source>
</evidence>
<evidence type="ECO:0000313" key="2">
    <source>
        <dbReference type="EMBL" id="KAJ1110211.1"/>
    </source>
</evidence>
<comment type="caution">
    <text evidence="2">The sequence shown here is derived from an EMBL/GenBank/DDBJ whole genome shotgun (WGS) entry which is preliminary data.</text>
</comment>
<protein>
    <submittedName>
        <fullName evidence="2">Uncharacterized protein</fullName>
    </submittedName>
</protein>
<sequence>MARPRDGGAASLKQRHGRAGQTEVLVAYTKMVDLFSATKRENATVCSEAASACEEPLPPMLIPRTACIRQPPGGDLRRRLPWLLTAHAYSRHRVIKRISSVAQEQGVAEVESLIPLANMAKNKVPMPRRKAPWTSMPNREDPPLHSADRRGLSGQCHAIVVISQSQDMLDAKFVL</sequence>
<dbReference type="Proteomes" id="UP001066276">
    <property type="component" value="Chromosome 9"/>
</dbReference>
<reference evidence="2" key="1">
    <citation type="journal article" date="2022" name="bioRxiv">
        <title>Sequencing and chromosome-scale assembly of the giantPleurodeles waltlgenome.</title>
        <authorList>
            <person name="Brown T."/>
            <person name="Elewa A."/>
            <person name="Iarovenko S."/>
            <person name="Subramanian E."/>
            <person name="Araus A.J."/>
            <person name="Petzold A."/>
            <person name="Susuki M."/>
            <person name="Suzuki K.-i.T."/>
            <person name="Hayashi T."/>
            <person name="Toyoda A."/>
            <person name="Oliveira C."/>
            <person name="Osipova E."/>
            <person name="Leigh N.D."/>
            <person name="Simon A."/>
            <person name="Yun M.H."/>
        </authorList>
    </citation>
    <scope>NUCLEOTIDE SEQUENCE</scope>
    <source>
        <strain evidence="2">20211129_DDA</strain>
        <tissue evidence="2">Liver</tissue>
    </source>
</reference>
<accession>A0AAV7N2E2</accession>
<evidence type="ECO:0000256" key="1">
    <source>
        <dbReference type="SAM" id="MobiDB-lite"/>
    </source>
</evidence>
<gene>
    <name evidence="2" type="ORF">NDU88_007566</name>
</gene>
<keyword evidence="3" id="KW-1185">Reference proteome</keyword>
<proteinExistence type="predicted"/>
<feature type="region of interest" description="Disordered" evidence="1">
    <location>
        <begin position="126"/>
        <end position="145"/>
    </location>
</feature>
<organism evidence="2 3">
    <name type="scientific">Pleurodeles waltl</name>
    <name type="common">Iberian ribbed newt</name>
    <dbReference type="NCBI Taxonomy" id="8319"/>
    <lineage>
        <taxon>Eukaryota</taxon>
        <taxon>Metazoa</taxon>
        <taxon>Chordata</taxon>
        <taxon>Craniata</taxon>
        <taxon>Vertebrata</taxon>
        <taxon>Euteleostomi</taxon>
        <taxon>Amphibia</taxon>
        <taxon>Batrachia</taxon>
        <taxon>Caudata</taxon>
        <taxon>Salamandroidea</taxon>
        <taxon>Salamandridae</taxon>
        <taxon>Pleurodelinae</taxon>
        <taxon>Pleurodeles</taxon>
    </lineage>
</organism>
<dbReference type="AlphaFoldDB" id="A0AAV7N2E2"/>
<dbReference type="EMBL" id="JANPWB010000013">
    <property type="protein sequence ID" value="KAJ1110211.1"/>
    <property type="molecule type" value="Genomic_DNA"/>
</dbReference>
<name>A0AAV7N2E2_PLEWA</name>